<dbReference type="Proteomes" id="UP001304225">
    <property type="component" value="Segment"/>
</dbReference>
<feature type="domain" description="YjiS-like" evidence="1">
    <location>
        <begin position="11"/>
        <end position="43"/>
    </location>
</feature>
<evidence type="ECO:0000313" key="2">
    <source>
        <dbReference type="EMBL" id="WMM95757.1"/>
    </source>
</evidence>
<reference evidence="2 3" key="1">
    <citation type="submission" date="2023-08" db="EMBL/GenBank/DDBJ databases">
        <authorList>
            <person name="Du S."/>
            <person name="Wu Z."/>
            <person name="Wu Y."/>
            <person name="Yang M."/>
            <person name="Shao J."/>
            <person name="Liu H."/>
            <person name="Zhao Y."/>
            <person name="Zhang Z."/>
        </authorList>
    </citation>
    <scope>NUCLEOTIDE SEQUENCE [LARGE SCALE GENOMIC DNA]</scope>
</reference>
<dbReference type="EMBL" id="OR420752">
    <property type="protein sequence ID" value="WMM95757.1"/>
    <property type="molecule type" value="Genomic_DNA"/>
</dbReference>
<organism evidence="2 3">
    <name type="scientific">Roseobacter phage CRP-403</name>
    <dbReference type="NCBI Taxonomy" id="3072849"/>
    <lineage>
        <taxon>Viruses</taxon>
        <taxon>Duplodnaviria</taxon>
        <taxon>Heunggongvirae</taxon>
        <taxon>Uroviricota</taxon>
        <taxon>Caudoviricetes</taxon>
        <taxon>Autographivirales</taxon>
        <taxon>Autographivirales incertae sedis</taxon>
        <taxon>Shangxiadianvirus</taxon>
        <taxon>Shangxiadianvirus CRP403</taxon>
    </lineage>
</organism>
<dbReference type="InterPro" id="IPR009506">
    <property type="entry name" value="YjiS-like"/>
</dbReference>
<keyword evidence="3" id="KW-1185">Reference proteome</keyword>
<protein>
    <recommendedName>
        <fullName evidence="1">YjiS-like domain-containing protein</fullName>
    </recommendedName>
</protein>
<evidence type="ECO:0000313" key="3">
    <source>
        <dbReference type="Proteomes" id="UP001304225"/>
    </source>
</evidence>
<name>A0AAX3ZXH9_9CAUD</name>
<evidence type="ECO:0000259" key="1">
    <source>
        <dbReference type="Pfam" id="PF06568"/>
    </source>
</evidence>
<proteinExistence type="predicted"/>
<gene>
    <name evidence="2" type="ORF">CRP403_gp43</name>
</gene>
<sequence>MSWFWRYMNYLATWREHRKVIKELNRMTDRELADMGISRADIDRLVWLGEDKDMRGRGK</sequence>
<accession>A0AAX3ZXH9</accession>
<dbReference type="Pfam" id="PF06568">
    <property type="entry name" value="YjiS-like"/>
    <property type="match status" value="1"/>
</dbReference>